<dbReference type="GO" id="GO:0016705">
    <property type="term" value="F:oxidoreductase activity, acting on paired donors, with incorporation or reduction of molecular oxygen"/>
    <property type="evidence" value="ECO:0007669"/>
    <property type="project" value="InterPro"/>
</dbReference>
<protein>
    <recommendedName>
        <fullName evidence="10">Cytochrome P450</fullName>
    </recommendedName>
</protein>
<keyword evidence="7" id="KW-0503">Monooxygenase</keyword>
<dbReference type="PANTHER" id="PTHR47955:SF19">
    <property type="entry name" value="CYTOCHROME P450 71A9-LIKE ISOFORM X1"/>
    <property type="match status" value="1"/>
</dbReference>
<dbReference type="AlphaFoldDB" id="A0AAU9T7G8"/>
<dbReference type="Proteomes" id="UP000836841">
    <property type="component" value="Unassembled WGS sequence"/>
</dbReference>
<evidence type="ECO:0008006" key="10">
    <source>
        <dbReference type="Google" id="ProtNLM"/>
    </source>
</evidence>
<dbReference type="InterPro" id="IPR001128">
    <property type="entry name" value="Cyt_P450"/>
</dbReference>
<dbReference type="GO" id="GO:0004497">
    <property type="term" value="F:monooxygenase activity"/>
    <property type="evidence" value="ECO:0007669"/>
    <property type="project" value="UniProtKB-KW"/>
</dbReference>
<comment type="cofactor">
    <cofactor evidence="1">
        <name>heme</name>
        <dbReference type="ChEBI" id="CHEBI:30413"/>
    </cofactor>
</comment>
<dbReference type="InterPro" id="IPR036396">
    <property type="entry name" value="Cyt_P450_sf"/>
</dbReference>
<evidence type="ECO:0000256" key="5">
    <source>
        <dbReference type="ARBA" id="ARBA00023002"/>
    </source>
</evidence>
<evidence type="ECO:0000256" key="2">
    <source>
        <dbReference type="ARBA" id="ARBA00010617"/>
    </source>
</evidence>
<accession>A0AAU9T7G8</accession>
<keyword evidence="9" id="KW-1185">Reference proteome</keyword>
<organism evidence="8 9">
    <name type="scientific">Thlaspi arvense</name>
    <name type="common">Field penny-cress</name>
    <dbReference type="NCBI Taxonomy" id="13288"/>
    <lineage>
        <taxon>Eukaryota</taxon>
        <taxon>Viridiplantae</taxon>
        <taxon>Streptophyta</taxon>
        <taxon>Embryophyta</taxon>
        <taxon>Tracheophyta</taxon>
        <taxon>Spermatophyta</taxon>
        <taxon>Magnoliopsida</taxon>
        <taxon>eudicotyledons</taxon>
        <taxon>Gunneridae</taxon>
        <taxon>Pentapetalae</taxon>
        <taxon>rosids</taxon>
        <taxon>malvids</taxon>
        <taxon>Brassicales</taxon>
        <taxon>Brassicaceae</taxon>
        <taxon>Thlaspideae</taxon>
        <taxon>Thlaspi</taxon>
    </lineage>
</organism>
<keyword evidence="5" id="KW-0560">Oxidoreductase</keyword>
<comment type="similarity">
    <text evidence="2">Belongs to the cytochrome P450 family.</text>
</comment>
<dbReference type="GO" id="GO:0020037">
    <property type="term" value="F:heme binding"/>
    <property type="evidence" value="ECO:0007669"/>
    <property type="project" value="InterPro"/>
</dbReference>
<gene>
    <name evidence="8" type="ORF">TAV2_LOCUS26107</name>
</gene>
<evidence type="ECO:0000313" key="8">
    <source>
        <dbReference type="EMBL" id="CAH2080368.1"/>
    </source>
</evidence>
<name>A0AAU9T7G8_THLAR</name>
<evidence type="ECO:0000256" key="6">
    <source>
        <dbReference type="ARBA" id="ARBA00023004"/>
    </source>
</evidence>
<keyword evidence="6" id="KW-0408">Iron</keyword>
<evidence type="ECO:0000256" key="7">
    <source>
        <dbReference type="ARBA" id="ARBA00023033"/>
    </source>
</evidence>
<evidence type="ECO:0000256" key="4">
    <source>
        <dbReference type="ARBA" id="ARBA00022723"/>
    </source>
</evidence>
<sequence>MEITLLYTFLSVLFLAAAFKFLSVARSQRRKNLPPSPPALPFIGHLHLVKHPRPQIPPWARPKLGPVFSLRFGSRPVVVVSSPLLRRSVFTKERHSPGQPPQAHHCQVFRLQPHYRSSLPLR</sequence>
<evidence type="ECO:0000313" key="9">
    <source>
        <dbReference type="Proteomes" id="UP000836841"/>
    </source>
</evidence>
<keyword evidence="4" id="KW-0479">Metal-binding</keyword>
<dbReference type="Gene3D" id="1.10.630.10">
    <property type="entry name" value="Cytochrome P450"/>
    <property type="match status" value="1"/>
</dbReference>
<dbReference type="EMBL" id="CAJVSB020000889">
    <property type="protein sequence ID" value="CAH2080368.1"/>
    <property type="molecule type" value="Genomic_DNA"/>
</dbReference>
<proteinExistence type="inferred from homology"/>
<dbReference type="PANTHER" id="PTHR47955">
    <property type="entry name" value="CYTOCHROME P450 FAMILY 71 PROTEIN"/>
    <property type="match status" value="1"/>
</dbReference>
<evidence type="ECO:0000256" key="1">
    <source>
        <dbReference type="ARBA" id="ARBA00001971"/>
    </source>
</evidence>
<keyword evidence="3" id="KW-0349">Heme</keyword>
<evidence type="ECO:0000256" key="3">
    <source>
        <dbReference type="ARBA" id="ARBA00022617"/>
    </source>
</evidence>
<dbReference type="Pfam" id="PF00067">
    <property type="entry name" value="p450"/>
    <property type="match status" value="1"/>
</dbReference>
<dbReference type="SUPFAM" id="SSF48264">
    <property type="entry name" value="Cytochrome P450"/>
    <property type="match status" value="1"/>
</dbReference>
<comment type="caution">
    <text evidence="8">The sequence shown here is derived from an EMBL/GenBank/DDBJ whole genome shotgun (WGS) entry which is preliminary data.</text>
</comment>
<dbReference type="GO" id="GO:0005506">
    <property type="term" value="F:iron ion binding"/>
    <property type="evidence" value="ECO:0007669"/>
    <property type="project" value="InterPro"/>
</dbReference>
<reference evidence="8 9" key="1">
    <citation type="submission" date="2022-03" db="EMBL/GenBank/DDBJ databases">
        <authorList>
            <person name="Nunn A."/>
            <person name="Chopra R."/>
            <person name="Nunn A."/>
            <person name="Contreras Garrido A."/>
        </authorList>
    </citation>
    <scope>NUCLEOTIDE SEQUENCE [LARGE SCALE GENOMIC DNA]</scope>
</reference>